<protein>
    <recommendedName>
        <fullName evidence="4">DUF3077 domain-containing protein</fullName>
    </recommendedName>
</protein>
<comment type="caution">
    <text evidence="2">The sequence shown here is derived from an EMBL/GenBank/DDBJ whole genome shotgun (WGS) entry which is preliminary data.</text>
</comment>
<evidence type="ECO:0000313" key="2">
    <source>
        <dbReference type="EMBL" id="TLP61903.1"/>
    </source>
</evidence>
<gene>
    <name evidence="2" type="ORF">FEM01_10490</name>
</gene>
<name>A0A5R8Z806_9PSED</name>
<dbReference type="OrthoDB" id="7019316at2"/>
<reference evidence="2 3" key="1">
    <citation type="submission" date="2019-05" db="EMBL/GenBank/DDBJ databases">
        <title>Pseudomonas sp. SC006 isolated from lettuce that can produce HBGAs.</title>
        <authorList>
            <person name="Wang D."/>
            <person name="Liao N."/>
            <person name="Liu D."/>
            <person name="Zhang Z."/>
            <person name="Zou S."/>
        </authorList>
    </citation>
    <scope>NUCLEOTIDE SEQUENCE [LARGE SCALE GENOMIC DNA]</scope>
    <source>
        <strain evidence="2 3">SC006</strain>
    </source>
</reference>
<feature type="compositionally biased region" description="Pro residues" evidence="1">
    <location>
        <begin position="1"/>
        <end position="16"/>
    </location>
</feature>
<evidence type="ECO:0008006" key="4">
    <source>
        <dbReference type="Google" id="ProtNLM"/>
    </source>
</evidence>
<evidence type="ECO:0000256" key="1">
    <source>
        <dbReference type="SAM" id="MobiDB-lite"/>
    </source>
</evidence>
<proteinExistence type="predicted"/>
<feature type="region of interest" description="Disordered" evidence="1">
    <location>
        <begin position="1"/>
        <end position="20"/>
    </location>
</feature>
<dbReference type="AlphaFoldDB" id="A0A5R8Z806"/>
<organism evidence="2 3">
    <name type="scientific">Pseudomonas mosselii</name>
    <dbReference type="NCBI Taxonomy" id="78327"/>
    <lineage>
        <taxon>Bacteria</taxon>
        <taxon>Pseudomonadati</taxon>
        <taxon>Pseudomonadota</taxon>
        <taxon>Gammaproteobacteria</taxon>
        <taxon>Pseudomonadales</taxon>
        <taxon>Pseudomonadaceae</taxon>
        <taxon>Pseudomonas</taxon>
    </lineage>
</organism>
<dbReference type="EMBL" id="VAUO01000003">
    <property type="protein sequence ID" value="TLP61903.1"/>
    <property type="molecule type" value="Genomic_DNA"/>
</dbReference>
<dbReference type="RefSeq" id="WP_138219362.1">
    <property type="nucleotide sequence ID" value="NZ_VAUO01000003.1"/>
</dbReference>
<evidence type="ECO:0000313" key="3">
    <source>
        <dbReference type="Proteomes" id="UP000309819"/>
    </source>
</evidence>
<dbReference type="Proteomes" id="UP000309819">
    <property type="component" value="Unassembled WGS sequence"/>
</dbReference>
<sequence>MKKQVPDPPRNKPPISPFFTVRTDMYPPDALIHITELLRGVSQVIDEHCRNHTDQPGMSMLANAAHATDIARALSEHVLGTLDMAKLRGEA</sequence>
<keyword evidence="3" id="KW-1185">Reference proteome</keyword>
<accession>A0A5R8Z806</accession>